<name>A0A7X0D788_9ACTN</name>
<evidence type="ECO:0000313" key="2">
    <source>
        <dbReference type="EMBL" id="MBB6174183.1"/>
    </source>
</evidence>
<keyword evidence="1" id="KW-0812">Transmembrane</keyword>
<keyword evidence="1" id="KW-0472">Membrane</keyword>
<evidence type="ECO:0008006" key="4">
    <source>
        <dbReference type="Google" id="ProtNLM"/>
    </source>
</evidence>
<feature type="transmembrane region" description="Helical" evidence="1">
    <location>
        <begin position="55"/>
        <end position="81"/>
    </location>
</feature>
<feature type="transmembrane region" description="Helical" evidence="1">
    <location>
        <begin position="87"/>
        <end position="108"/>
    </location>
</feature>
<keyword evidence="1" id="KW-1133">Transmembrane helix</keyword>
<evidence type="ECO:0000313" key="3">
    <source>
        <dbReference type="Proteomes" id="UP000546642"/>
    </source>
</evidence>
<feature type="transmembrane region" description="Helical" evidence="1">
    <location>
        <begin position="12"/>
        <end position="34"/>
    </location>
</feature>
<reference evidence="2 3" key="1">
    <citation type="submission" date="2020-08" db="EMBL/GenBank/DDBJ databases">
        <title>Sequencing the genomes of 1000 actinobacteria strains.</title>
        <authorList>
            <person name="Klenk H.-P."/>
        </authorList>
    </citation>
    <scope>NUCLEOTIDE SEQUENCE [LARGE SCALE GENOMIC DNA]</scope>
    <source>
        <strain evidence="2 3">DSM 46659</strain>
    </source>
</reference>
<dbReference type="InterPro" id="IPR013879">
    <property type="entry name" value="DUF1761"/>
</dbReference>
<comment type="caution">
    <text evidence="2">The sequence shown here is derived from an EMBL/GenBank/DDBJ whole genome shotgun (WGS) entry which is preliminary data.</text>
</comment>
<proteinExistence type="predicted"/>
<sequence>MGIGVLGELNWIAIVVAALVYFGLGAVWFARPVFGKAWMRAIDWAGDDEEKPGAAMYIGPLVVCLIQVIVLAMLLAAVGVAAVGEGIALALLVGVGLSASALFVAGYFDPKKPQPMVWFGITAGYHVVGLAIAGLILSLWT</sequence>
<organism evidence="2 3">
    <name type="scientific">Nocardiopsis mwathae</name>
    <dbReference type="NCBI Taxonomy" id="1472723"/>
    <lineage>
        <taxon>Bacteria</taxon>
        <taxon>Bacillati</taxon>
        <taxon>Actinomycetota</taxon>
        <taxon>Actinomycetes</taxon>
        <taxon>Streptosporangiales</taxon>
        <taxon>Nocardiopsidaceae</taxon>
        <taxon>Nocardiopsis</taxon>
    </lineage>
</organism>
<dbReference type="Pfam" id="PF08570">
    <property type="entry name" value="DUF1761"/>
    <property type="match status" value="1"/>
</dbReference>
<dbReference type="EMBL" id="JACHDS010000001">
    <property type="protein sequence ID" value="MBB6174183.1"/>
    <property type="molecule type" value="Genomic_DNA"/>
</dbReference>
<evidence type="ECO:0000256" key="1">
    <source>
        <dbReference type="SAM" id="Phobius"/>
    </source>
</evidence>
<feature type="transmembrane region" description="Helical" evidence="1">
    <location>
        <begin position="117"/>
        <end position="140"/>
    </location>
</feature>
<accession>A0A7X0D788</accession>
<protein>
    <recommendedName>
        <fullName evidence="4">DUF1761 domain-containing protein</fullName>
    </recommendedName>
</protein>
<keyword evidence="3" id="KW-1185">Reference proteome</keyword>
<dbReference type="RefSeq" id="WP_184078056.1">
    <property type="nucleotide sequence ID" value="NZ_JACHDS010000001.1"/>
</dbReference>
<gene>
    <name evidence="2" type="ORF">HNR23_004243</name>
</gene>
<dbReference type="AlphaFoldDB" id="A0A7X0D788"/>
<dbReference type="Proteomes" id="UP000546642">
    <property type="component" value="Unassembled WGS sequence"/>
</dbReference>